<gene>
    <name evidence="1" type="ORF">AMTR_s00042p00081680</name>
</gene>
<proteinExistence type="predicted"/>
<name>W1P6L4_AMBTC</name>
<accession>W1P6L4</accession>
<dbReference type="EMBL" id="KI394353">
    <property type="protein sequence ID" value="ERN03568.1"/>
    <property type="molecule type" value="Genomic_DNA"/>
</dbReference>
<sequence length="114" mass="12500">MGVGSSGLWGWFKEVPSTHRHDRDSLRHHDIVLDRLWSYARDHRVIHATTHGLVDRSHVGAWGATRSCAKSAPAMVPNSGHTVDHYGACLLVWTGSRGHLSSVAPPACKNAWGM</sequence>
<dbReference type="Proteomes" id="UP000017836">
    <property type="component" value="Unassembled WGS sequence"/>
</dbReference>
<dbReference type="HOGENOM" id="CLU_2124417_0_0_1"/>
<dbReference type="AlphaFoldDB" id="W1P6L4"/>
<organism evidence="1 2">
    <name type="scientific">Amborella trichopoda</name>
    <dbReference type="NCBI Taxonomy" id="13333"/>
    <lineage>
        <taxon>Eukaryota</taxon>
        <taxon>Viridiplantae</taxon>
        <taxon>Streptophyta</taxon>
        <taxon>Embryophyta</taxon>
        <taxon>Tracheophyta</taxon>
        <taxon>Spermatophyta</taxon>
        <taxon>Magnoliopsida</taxon>
        <taxon>Amborellales</taxon>
        <taxon>Amborellaceae</taxon>
        <taxon>Amborella</taxon>
    </lineage>
</organism>
<reference evidence="2" key="1">
    <citation type="journal article" date="2013" name="Science">
        <title>The Amborella genome and the evolution of flowering plants.</title>
        <authorList>
            <consortium name="Amborella Genome Project"/>
        </authorList>
    </citation>
    <scope>NUCLEOTIDE SEQUENCE [LARGE SCALE GENOMIC DNA]</scope>
</reference>
<evidence type="ECO:0000313" key="2">
    <source>
        <dbReference type="Proteomes" id="UP000017836"/>
    </source>
</evidence>
<dbReference type="Gramene" id="ERN03568">
    <property type="protein sequence ID" value="ERN03568"/>
    <property type="gene ID" value="AMTR_s00042p00081680"/>
</dbReference>
<evidence type="ECO:0000313" key="1">
    <source>
        <dbReference type="EMBL" id="ERN03568.1"/>
    </source>
</evidence>
<keyword evidence="2" id="KW-1185">Reference proteome</keyword>
<protein>
    <submittedName>
        <fullName evidence="1">Uncharacterized protein</fullName>
    </submittedName>
</protein>